<dbReference type="InterPro" id="IPR008753">
    <property type="entry name" value="Peptidase_M13_N"/>
</dbReference>
<dbReference type="Gene3D" id="3.40.390.10">
    <property type="entry name" value="Collagenase (Catalytic Domain)"/>
    <property type="match status" value="1"/>
</dbReference>
<evidence type="ECO:0008006" key="12">
    <source>
        <dbReference type="Google" id="ProtNLM"/>
    </source>
</evidence>
<keyword evidence="4" id="KW-0479">Metal-binding</keyword>
<dbReference type="VEuPathDB" id="FungiDB:H310_13748"/>
<dbReference type="Proteomes" id="UP000285060">
    <property type="component" value="Unassembled WGS sequence"/>
</dbReference>
<dbReference type="InterPro" id="IPR018497">
    <property type="entry name" value="Peptidase_M13_C"/>
</dbReference>
<dbReference type="GO" id="GO:0004222">
    <property type="term" value="F:metalloendopeptidase activity"/>
    <property type="evidence" value="ECO:0007669"/>
    <property type="project" value="InterPro"/>
</dbReference>
<evidence type="ECO:0000256" key="4">
    <source>
        <dbReference type="ARBA" id="ARBA00022723"/>
    </source>
</evidence>
<evidence type="ECO:0000259" key="9">
    <source>
        <dbReference type="Pfam" id="PF05649"/>
    </source>
</evidence>
<keyword evidence="11" id="KW-1185">Reference proteome</keyword>
<dbReference type="SUPFAM" id="SSF55486">
    <property type="entry name" value="Metalloproteases ('zincins'), catalytic domain"/>
    <property type="match status" value="1"/>
</dbReference>
<evidence type="ECO:0000313" key="10">
    <source>
        <dbReference type="EMBL" id="RHY32569.1"/>
    </source>
</evidence>
<keyword evidence="7" id="KW-0482">Metalloprotease</keyword>
<dbReference type="CDD" id="cd08662">
    <property type="entry name" value="M13"/>
    <property type="match status" value="1"/>
</dbReference>
<dbReference type="PROSITE" id="PS51885">
    <property type="entry name" value="NEPRILYSIN"/>
    <property type="match status" value="1"/>
</dbReference>
<feature type="domain" description="Peptidase M13 N-terminal" evidence="9">
    <location>
        <begin position="47"/>
        <end position="425"/>
    </location>
</feature>
<organism evidence="10 11">
    <name type="scientific">Aphanomyces invadans</name>
    <dbReference type="NCBI Taxonomy" id="157072"/>
    <lineage>
        <taxon>Eukaryota</taxon>
        <taxon>Sar</taxon>
        <taxon>Stramenopiles</taxon>
        <taxon>Oomycota</taxon>
        <taxon>Saprolegniomycetes</taxon>
        <taxon>Saprolegniales</taxon>
        <taxon>Verrucalvaceae</taxon>
        <taxon>Aphanomyces</taxon>
    </lineage>
</organism>
<dbReference type="PANTHER" id="PTHR11733:SF167">
    <property type="entry name" value="FI17812P1-RELATED"/>
    <property type="match status" value="1"/>
</dbReference>
<dbReference type="EMBL" id="QUSY01000128">
    <property type="protein sequence ID" value="RHY32569.1"/>
    <property type="molecule type" value="Genomic_DNA"/>
</dbReference>
<evidence type="ECO:0000256" key="5">
    <source>
        <dbReference type="ARBA" id="ARBA00022801"/>
    </source>
</evidence>
<keyword evidence="3" id="KW-0645">Protease</keyword>
<evidence type="ECO:0000256" key="7">
    <source>
        <dbReference type="ARBA" id="ARBA00023049"/>
    </source>
</evidence>
<comment type="similarity">
    <text evidence="2">Belongs to the peptidase M13 family.</text>
</comment>
<feature type="domain" description="Peptidase M13 C-terminal" evidence="8">
    <location>
        <begin position="476"/>
        <end position="668"/>
    </location>
</feature>
<evidence type="ECO:0000256" key="1">
    <source>
        <dbReference type="ARBA" id="ARBA00001947"/>
    </source>
</evidence>
<dbReference type="PANTHER" id="PTHR11733">
    <property type="entry name" value="ZINC METALLOPROTEASE FAMILY M13 NEPRILYSIN-RELATED"/>
    <property type="match status" value="1"/>
</dbReference>
<evidence type="ECO:0000256" key="3">
    <source>
        <dbReference type="ARBA" id="ARBA00022670"/>
    </source>
</evidence>
<keyword evidence="6" id="KW-0862">Zinc</keyword>
<dbReference type="AlphaFoldDB" id="A0A418B3D0"/>
<gene>
    <name evidence="10" type="ORF">DYB32_002427</name>
</gene>
<dbReference type="Pfam" id="PF05649">
    <property type="entry name" value="Peptidase_M13_N"/>
    <property type="match status" value="1"/>
</dbReference>
<dbReference type="GO" id="GO:0005886">
    <property type="term" value="C:plasma membrane"/>
    <property type="evidence" value="ECO:0007669"/>
    <property type="project" value="TreeGrafter"/>
</dbReference>
<dbReference type="InterPro" id="IPR042089">
    <property type="entry name" value="Peptidase_M13_dom_2"/>
</dbReference>
<comment type="caution">
    <text evidence="10">The sequence shown here is derived from an EMBL/GenBank/DDBJ whole genome shotgun (WGS) entry which is preliminary data.</text>
</comment>
<protein>
    <recommendedName>
        <fullName evidence="12">Peptidase M13 C-terminal domain-containing protein</fullName>
    </recommendedName>
</protein>
<dbReference type="GO" id="GO:0016485">
    <property type="term" value="P:protein processing"/>
    <property type="evidence" value="ECO:0007669"/>
    <property type="project" value="TreeGrafter"/>
</dbReference>
<dbReference type="InterPro" id="IPR000718">
    <property type="entry name" value="Peptidase_M13"/>
</dbReference>
<evidence type="ECO:0000313" key="11">
    <source>
        <dbReference type="Proteomes" id="UP000285060"/>
    </source>
</evidence>
<reference evidence="10 11" key="1">
    <citation type="submission" date="2018-08" db="EMBL/GenBank/DDBJ databases">
        <title>Aphanomyces genome sequencing and annotation.</title>
        <authorList>
            <person name="Minardi D."/>
            <person name="Oidtmann B."/>
            <person name="Van Der Giezen M."/>
            <person name="Studholme D.J."/>
        </authorList>
    </citation>
    <scope>NUCLEOTIDE SEQUENCE [LARGE SCALE GENOMIC DNA]</scope>
    <source>
        <strain evidence="10 11">NJM0002</strain>
    </source>
</reference>
<sequence length="676" mass="76164">MYPDDPYPSFDCAALSLWFWTLHDADMPPSTTASGLPFDTMNETADPRNDFKEFAWGRWVDQNPIPDEYPAWGVFYKLRDDVLANLRALCDELAEKKQSLEAGTPSAQIAQFWGTALDEDAVEAGGTEALNPLFARIDAVDSVDAFIEAVAFLQSKGLQCLFGLTVVPDFKQSEILRVLVAQGGLGLPDRDYYTEEDKAPLLQAYRDHIAHTWDLLHGGNSSSDGAFVSETVVTIESKLANVSRTRTAMRDVVSLYNKRTEADLTAAPFPWTAVFRGLGTCVPEMAIEATPEFFTFLVADLTPETLPQYKTYAKWHILHQLLPYLPAQYVNANFTFSQKLSGTKELAPRWKRVVETLNNSCGDLLGAVYCERYFNATAKDAMLELVGYLKLALREKILALEWMTDATKAKSIEKLDAFQAKVGYPDKWVDLSSIQLTGTYADMVLELQRFQFHDLFGRANKPAEKWRWEMPPQVVNAYYHPMYNEIVFPAAILQLPAFNAAMNFGAIGAVIGHEMTHGFDDQGRKFDARGNMTEWWTPADVEAFNARTKVVVDQFNGYKILGKSVNGQMTLGENIADIGGLKIAYRAMELYFADHTKPGEIDGFTPEQRFFLAWSQFWASHARDEQALKLLSVDVHSPGELRSYVPLKNLPEFYKAFHVEEGHKMFLPVEERAAVW</sequence>
<comment type="cofactor">
    <cofactor evidence="1">
        <name>Zn(2+)</name>
        <dbReference type="ChEBI" id="CHEBI:29105"/>
    </cofactor>
</comment>
<proteinExistence type="inferred from homology"/>
<dbReference type="GO" id="GO:0046872">
    <property type="term" value="F:metal ion binding"/>
    <property type="evidence" value="ECO:0007669"/>
    <property type="project" value="UniProtKB-KW"/>
</dbReference>
<dbReference type="InterPro" id="IPR024079">
    <property type="entry name" value="MetalloPept_cat_dom_sf"/>
</dbReference>
<evidence type="ECO:0000256" key="6">
    <source>
        <dbReference type="ARBA" id="ARBA00022833"/>
    </source>
</evidence>
<accession>A0A418B3D0</accession>
<dbReference type="PRINTS" id="PR00786">
    <property type="entry name" value="NEPRILYSIN"/>
</dbReference>
<evidence type="ECO:0000259" key="8">
    <source>
        <dbReference type="Pfam" id="PF01431"/>
    </source>
</evidence>
<dbReference type="Pfam" id="PF01431">
    <property type="entry name" value="Peptidase_M13"/>
    <property type="match status" value="1"/>
</dbReference>
<evidence type="ECO:0000256" key="2">
    <source>
        <dbReference type="ARBA" id="ARBA00007357"/>
    </source>
</evidence>
<dbReference type="Gene3D" id="1.10.1380.10">
    <property type="entry name" value="Neutral endopeptidase , domain2"/>
    <property type="match status" value="1"/>
</dbReference>
<name>A0A418B3D0_9STRA</name>
<keyword evidence="5" id="KW-0378">Hydrolase</keyword>